<evidence type="ECO:0000313" key="4">
    <source>
        <dbReference type="EMBL" id="GAA3554225.1"/>
    </source>
</evidence>
<dbReference type="PANTHER" id="PTHR21600:SF83">
    <property type="entry name" value="PSEUDOURIDYLATE SYNTHASE RPUSD4, MITOCHONDRIAL"/>
    <property type="match status" value="1"/>
</dbReference>
<dbReference type="Gene3D" id="3.30.2350.10">
    <property type="entry name" value="Pseudouridine synthase"/>
    <property type="match status" value="1"/>
</dbReference>
<dbReference type="InterPro" id="IPR050188">
    <property type="entry name" value="RluA_PseudoU_synthase"/>
</dbReference>
<name>A0ABP6WPU5_9FLAO</name>
<comment type="caution">
    <text evidence="4">The sequence shown here is derived from an EMBL/GenBank/DDBJ whole genome shotgun (WGS) entry which is preliminary data.</text>
</comment>
<keyword evidence="2" id="KW-0413">Isomerase</keyword>
<protein>
    <submittedName>
        <fullName evidence="4">RNA pseudouridine synthase</fullName>
    </submittedName>
</protein>
<accession>A0ABP6WPU5</accession>
<dbReference type="PANTHER" id="PTHR21600">
    <property type="entry name" value="MITOCHONDRIAL RNA PSEUDOURIDINE SYNTHASE"/>
    <property type="match status" value="1"/>
</dbReference>
<dbReference type="InterPro" id="IPR006224">
    <property type="entry name" value="PsdUridine_synth_RluA-like_CS"/>
</dbReference>
<organism evidence="4 5">
    <name type="scientific">Snuella lapsa</name>
    <dbReference type="NCBI Taxonomy" id="870481"/>
    <lineage>
        <taxon>Bacteria</taxon>
        <taxon>Pseudomonadati</taxon>
        <taxon>Bacteroidota</taxon>
        <taxon>Flavobacteriia</taxon>
        <taxon>Flavobacteriales</taxon>
        <taxon>Flavobacteriaceae</taxon>
        <taxon>Snuella</taxon>
    </lineage>
</organism>
<sequence>MSNTSKVVSNKSNLQVLYEDNHIIVVNKRAGDIVQGDKTGDKPLSDIVKEFLKEKYNKAGNVYLGVVHRLDRPTTGIVVFAKTSKALPRLNKLFADKEAKKTYWAIVKNTPKKEYGTLTHWLRKNPKNNKSMAFEKEVNNSKKAILHYKLTKQLNNYFLLEINLETGRHHQIRSQLSSIGCPIKGDLKYGFDRSNTDASIHLHARQITFMHPVKKEPIAITAPLPKDALWDACL</sequence>
<evidence type="ECO:0000256" key="1">
    <source>
        <dbReference type="ARBA" id="ARBA00010876"/>
    </source>
</evidence>
<feature type="domain" description="Pseudouridine synthase RsuA/RluA-like" evidence="3">
    <location>
        <begin position="22"/>
        <end position="178"/>
    </location>
</feature>
<evidence type="ECO:0000256" key="2">
    <source>
        <dbReference type="ARBA" id="ARBA00023235"/>
    </source>
</evidence>
<keyword evidence="5" id="KW-1185">Reference proteome</keyword>
<dbReference type="EMBL" id="BAABCY010000007">
    <property type="protein sequence ID" value="GAA3554225.1"/>
    <property type="molecule type" value="Genomic_DNA"/>
</dbReference>
<dbReference type="InterPro" id="IPR006145">
    <property type="entry name" value="PsdUridine_synth_RsuA/RluA"/>
</dbReference>
<dbReference type="Pfam" id="PF00849">
    <property type="entry name" value="PseudoU_synth_2"/>
    <property type="match status" value="1"/>
</dbReference>
<gene>
    <name evidence="4" type="ORF">GCM10022395_02250</name>
</gene>
<dbReference type="PROSITE" id="PS01129">
    <property type="entry name" value="PSI_RLU"/>
    <property type="match status" value="1"/>
</dbReference>
<evidence type="ECO:0000313" key="5">
    <source>
        <dbReference type="Proteomes" id="UP001500954"/>
    </source>
</evidence>
<proteinExistence type="inferred from homology"/>
<evidence type="ECO:0000259" key="3">
    <source>
        <dbReference type="Pfam" id="PF00849"/>
    </source>
</evidence>
<comment type="similarity">
    <text evidence="1">Belongs to the pseudouridine synthase RluA family.</text>
</comment>
<dbReference type="CDD" id="cd02869">
    <property type="entry name" value="PseudoU_synth_RluA_like"/>
    <property type="match status" value="1"/>
</dbReference>
<dbReference type="Proteomes" id="UP001500954">
    <property type="component" value="Unassembled WGS sequence"/>
</dbReference>
<dbReference type="RefSeq" id="WP_345003875.1">
    <property type="nucleotide sequence ID" value="NZ_BAABCY010000007.1"/>
</dbReference>
<dbReference type="SUPFAM" id="SSF55120">
    <property type="entry name" value="Pseudouridine synthase"/>
    <property type="match status" value="1"/>
</dbReference>
<dbReference type="InterPro" id="IPR020103">
    <property type="entry name" value="PsdUridine_synth_cat_dom_sf"/>
</dbReference>
<reference evidence="5" key="1">
    <citation type="journal article" date="2019" name="Int. J. Syst. Evol. Microbiol.">
        <title>The Global Catalogue of Microorganisms (GCM) 10K type strain sequencing project: providing services to taxonomists for standard genome sequencing and annotation.</title>
        <authorList>
            <consortium name="The Broad Institute Genomics Platform"/>
            <consortium name="The Broad Institute Genome Sequencing Center for Infectious Disease"/>
            <person name="Wu L."/>
            <person name="Ma J."/>
        </authorList>
    </citation>
    <scope>NUCLEOTIDE SEQUENCE [LARGE SCALE GENOMIC DNA]</scope>
    <source>
        <strain evidence="5">JCM 17111</strain>
    </source>
</reference>